<evidence type="ECO:0000256" key="10">
    <source>
        <dbReference type="RuleBase" id="RU003423"/>
    </source>
</evidence>
<keyword evidence="5 10" id="KW-0450">Lipoyl</keyword>
<comment type="caution">
    <text evidence="14">The sequence shown here is derived from an EMBL/GenBank/DDBJ whole genome shotgun (WGS) entry which is preliminary data.</text>
</comment>
<dbReference type="Gene3D" id="3.30.559.10">
    <property type="entry name" value="Chloramphenicol acetyltransferase-like domain"/>
    <property type="match status" value="1"/>
</dbReference>
<dbReference type="AlphaFoldDB" id="A0A1R1PZC6"/>
<dbReference type="FunFam" id="3.30.559.10:FF:000007">
    <property type="entry name" value="Dihydrolipoamide acetyltransferase component of pyruvate dehydrogenase complex"/>
    <property type="match status" value="1"/>
</dbReference>
<dbReference type="SUPFAM" id="SSF52777">
    <property type="entry name" value="CoA-dependent acyltransferases"/>
    <property type="match status" value="1"/>
</dbReference>
<accession>A0A1R1PZC6</accession>
<dbReference type="GO" id="GO:0005829">
    <property type="term" value="C:cytosol"/>
    <property type="evidence" value="ECO:0007669"/>
    <property type="project" value="UniProtKB-ARBA"/>
</dbReference>
<dbReference type="Gene3D" id="4.10.320.10">
    <property type="entry name" value="E3-binding domain"/>
    <property type="match status" value="1"/>
</dbReference>
<dbReference type="InterPro" id="IPR001078">
    <property type="entry name" value="2-oxoacid_DH_actylTfrase"/>
</dbReference>
<evidence type="ECO:0000256" key="7">
    <source>
        <dbReference type="ARBA" id="ARBA00023128"/>
    </source>
</evidence>
<feature type="region of interest" description="Disordered" evidence="11">
    <location>
        <begin position="122"/>
        <end position="167"/>
    </location>
</feature>
<dbReference type="InterPro" id="IPR000089">
    <property type="entry name" value="Biotin_lipoyl"/>
</dbReference>
<evidence type="ECO:0000256" key="1">
    <source>
        <dbReference type="ARBA" id="ARBA00001938"/>
    </source>
</evidence>
<feature type="compositionally biased region" description="Acidic residues" evidence="11">
    <location>
        <begin position="122"/>
        <end position="132"/>
    </location>
</feature>
<dbReference type="Pfam" id="PF00198">
    <property type="entry name" value="2-oxoacid_dh"/>
    <property type="match status" value="1"/>
</dbReference>
<comment type="catalytic activity">
    <reaction evidence="9">
        <text>N(6)-[(R)-dihydrolipoyl]-L-lysyl-[protein] + 2-methylpropanoyl-CoA = N(6)-[(R)-S(8)-2-methylpropanoyldihydrolipoyl]-L-lysyl-[protein] + CoA</text>
        <dbReference type="Rhea" id="RHEA:18865"/>
        <dbReference type="Rhea" id="RHEA-COMP:10475"/>
        <dbReference type="Rhea" id="RHEA-COMP:10497"/>
        <dbReference type="ChEBI" id="CHEBI:57287"/>
        <dbReference type="ChEBI" id="CHEBI:57338"/>
        <dbReference type="ChEBI" id="CHEBI:83100"/>
        <dbReference type="ChEBI" id="CHEBI:83142"/>
        <dbReference type="EC" id="2.3.1.168"/>
    </reaction>
    <physiologicalReaction direction="left-to-right" evidence="9">
        <dbReference type="Rhea" id="RHEA:18866"/>
    </physiologicalReaction>
</comment>
<sequence length="501" mass="55686">MFSGARFLKSKAYSVCNRHSIIQGRGGFIRLRRDFHYAAWRQKAVNFRLADIGEGITEVEVIQWYVKVGDRVSEFDKICEVQSDKATVDITSRFEGVIKRLCYAENELAHVGKPLVEIEVEGTENETEDTPEPDTKTGANTDNSRDNKDALKATGNSALDPKNDITRNELSVSKAQGLESDPFKGREVSNSPVISTPAVRFLAKEKNVDLRLIKGSGKDGRVLKEDVLRFIENKSHVAKQPIGQPPTAATEAVSEIDKPTRMTPVQRAMFKSMTESLKIPHFGYSEEIEVDRIVELRGQLNSLHFSQTPEKRLTFMPFLIKAASMALAKYPILNSRIVANNSDYDIMHRSSHNIGIAIDTPMGLLVPVIKDVQNLSILEISRSLKDIQASANSGSLKPEQLKGGTFTLSNIGNIGGLYLSPVIVESQVCIGAFGRIQRLPRFAHMTHPETGVESEVMVPKSILVSNWSADHRVVDGATMARFVKLFKSYLENPSLMLSQMR</sequence>
<dbReference type="PROSITE" id="PS51826">
    <property type="entry name" value="PSBD"/>
    <property type="match status" value="1"/>
</dbReference>
<evidence type="ECO:0000313" key="15">
    <source>
        <dbReference type="Proteomes" id="UP000188320"/>
    </source>
</evidence>
<dbReference type="FunFam" id="2.40.50.100:FF:000013">
    <property type="entry name" value="Dihydrolipoamide acetyltransferase component of pyruvate dehydrogenase complex"/>
    <property type="match status" value="1"/>
</dbReference>
<dbReference type="PROSITE" id="PS00189">
    <property type="entry name" value="LIPOYL"/>
    <property type="match status" value="1"/>
</dbReference>
<comment type="cofactor">
    <cofactor evidence="1 10">
        <name>(R)-lipoate</name>
        <dbReference type="ChEBI" id="CHEBI:83088"/>
    </cofactor>
</comment>
<dbReference type="PANTHER" id="PTHR43178">
    <property type="entry name" value="DIHYDROLIPOAMIDE ACETYLTRANSFERASE COMPONENT OF PYRUVATE DEHYDROGENASE COMPLEX"/>
    <property type="match status" value="1"/>
</dbReference>
<dbReference type="GO" id="GO:0005759">
    <property type="term" value="C:mitochondrial matrix"/>
    <property type="evidence" value="ECO:0007669"/>
    <property type="project" value="UniProtKB-SubCell"/>
</dbReference>
<evidence type="ECO:0000256" key="3">
    <source>
        <dbReference type="ARBA" id="ARBA00007317"/>
    </source>
</evidence>
<dbReference type="GO" id="GO:0045333">
    <property type="term" value="P:cellular respiration"/>
    <property type="evidence" value="ECO:0007669"/>
    <property type="project" value="UniProtKB-ARBA"/>
</dbReference>
<evidence type="ECO:0000259" key="13">
    <source>
        <dbReference type="PROSITE" id="PS51826"/>
    </source>
</evidence>
<dbReference type="SUPFAM" id="SSF47005">
    <property type="entry name" value="Peripheral subunit-binding domain of 2-oxo acid dehydrogenase complex"/>
    <property type="match status" value="1"/>
</dbReference>
<dbReference type="OrthoDB" id="15567at2759"/>
<evidence type="ECO:0000313" key="14">
    <source>
        <dbReference type="EMBL" id="OMH86303.1"/>
    </source>
</evidence>
<evidence type="ECO:0000256" key="2">
    <source>
        <dbReference type="ARBA" id="ARBA00004305"/>
    </source>
</evidence>
<name>A0A1R1PZC6_ZANCU</name>
<dbReference type="InterPro" id="IPR004167">
    <property type="entry name" value="PSBD"/>
</dbReference>
<dbReference type="Pfam" id="PF02817">
    <property type="entry name" value="E3_binding"/>
    <property type="match status" value="1"/>
</dbReference>
<comment type="subcellular location">
    <subcellularLocation>
        <location evidence="2">Mitochondrion matrix</location>
    </subcellularLocation>
</comment>
<dbReference type="SUPFAM" id="SSF51230">
    <property type="entry name" value="Single hybrid motif"/>
    <property type="match status" value="1"/>
</dbReference>
<dbReference type="CDD" id="cd06849">
    <property type="entry name" value="lipoyl_domain"/>
    <property type="match status" value="1"/>
</dbReference>
<keyword evidence="6" id="KW-0809">Transit peptide</keyword>
<evidence type="ECO:0000259" key="12">
    <source>
        <dbReference type="PROSITE" id="PS50968"/>
    </source>
</evidence>
<dbReference type="FunFam" id="4.10.320.10:FF:000002">
    <property type="entry name" value="Dihydrolipoamide acetyltransferase component of pyruvate dehydrogenase complex"/>
    <property type="match status" value="1"/>
</dbReference>
<dbReference type="Proteomes" id="UP000188320">
    <property type="component" value="Unassembled WGS sequence"/>
</dbReference>
<dbReference type="GO" id="GO:0016407">
    <property type="term" value="F:acetyltransferase activity"/>
    <property type="evidence" value="ECO:0007669"/>
    <property type="project" value="TreeGrafter"/>
</dbReference>
<dbReference type="GO" id="GO:0031405">
    <property type="term" value="F:lipoic acid binding"/>
    <property type="evidence" value="ECO:0007669"/>
    <property type="project" value="TreeGrafter"/>
</dbReference>
<proteinExistence type="inferred from homology"/>
<evidence type="ECO:0000256" key="6">
    <source>
        <dbReference type="ARBA" id="ARBA00022946"/>
    </source>
</evidence>
<dbReference type="InterPro" id="IPR003016">
    <property type="entry name" value="2-oxoA_DH_lipoyl-BS"/>
</dbReference>
<evidence type="ECO:0000256" key="5">
    <source>
        <dbReference type="ARBA" id="ARBA00022823"/>
    </source>
</evidence>
<evidence type="ECO:0000256" key="9">
    <source>
        <dbReference type="ARBA" id="ARBA00051775"/>
    </source>
</evidence>
<dbReference type="InterPro" id="IPR036625">
    <property type="entry name" value="E3-bd_dom_sf"/>
</dbReference>
<keyword evidence="7" id="KW-0496">Mitochondrion</keyword>
<dbReference type="Gene3D" id="2.40.50.100">
    <property type="match status" value="1"/>
</dbReference>
<feature type="domain" description="Peripheral subunit-binding (PSBD)" evidence="13">
    <location>
        <begin position="194"/>
        <end position="231"/>
    </location>
</feature>
<dbReference type="GO" id="GO:0043754">
    <property type="term" value="F:dihydrolipoamide branched chain acyltransferase activity"/>
    <property type="evidence" value="ECO:0007669"/>
    <property type="project" value="UniProtKB-EC"/>
</dbReference>
<keyword evidence="15" id="KW-1185">Reference proteome</keyword>
<reference evidence="15" key="1">
    <citation type="submission" date="2017-01" db="EMBL/GenBank/DDBJ databases">
        <authorList>
            <person name="Wang Y."/>
            <person name="White M."/>
            <person name="Kvist S."/>
            <person name="Moncalvo J.-M."/>
        </authorList>
    </citation>
    <scope>NUCLEOTIDE SEQUENCE [LARGE SCALE GENOMIC DNA]</scope>
    <source>
        <strain evidence="15">COL-18-3</strain>
    </source>
</reference>
<evidence type="ECO:0000256" key="8">
    <source>
        <dbReference type="ARBA" id="ARBA00023315"/>
    </source>
</evidence>
<dbReference type="Pfam" id="PF00364">
    <property type="entry name" value="Biotin_lipoyl"/>
    <property type="match status" value="1"/>
</dbReference>
<dbReference type="InterPro" id="IPR011053">
    <property type="entry name" value="Single_hybrid_motif"/>
</dbReference>
<organism evidence="14 15">
    <name type="scientific">Zancudomyces culisetae</name>
    <name type="common">Gut fungus</name>
    <name type="synonym">Smittium culisetae</name>
    <dbReference type="NCBI Taxonomy" id="1213189"/>
    <lineage>
        <taxon>Eukaryota</taxon>
        <taxon>Fungi</taxon>
        <taxon>Fungi incertae sedis</taxon>
        <taxon>Zoopagomycota</taxon>
        <taxon>Kickxellomycotina</taxon>
        <taxon>Harpellomycetes</taxon>
        <taxon>Harpellales</taxon>
        <taxon>Legeriomycetaceae</taxon>
        <taxon>Zancudomyces</taxon>
    </lineage>
</organism>
<keyword evidence="4 10" id="KW-0808">Transferase</keyword>
<dbReference type="InterPro" id="IPR023213">
    <property type="entry name" value="CAT-like_dom_sf"/>
</dbReference>
<keyword evidence="8 10" id="KW-0012">Acyltransferase</keyword>
<gene>
    <name evidence="14" type="ORF">AX774_g195</name>
</gene>
<dbReference type="InterPro" id="IPR050743">
    <property type="entry name" value="2-oxoacid_DH_E2_comp"/>
</dbReference>
<feature type="domain" description="Lipoyl-binding" evidence="12">
    <location>
        <begin position="44"/>
        <end position="119"/>
    </location>
</feature>
<dbReference type="PROSITE" id="PS50968">
    <property type="entry name" value="BIOTINYL_LIPOYL"/>
    <property type="match status" value="1"/>
</dbReference>
<dbReference type="PANTHER" id="PTHR43178:SF5">
    <property type="entry name" value="LIPOAMIDE ACYLTRANSFERASE COMPONENT OF BRANCHED-CHAIN ALPHA-KETO ACID DEHYDROGENASE COMPLEX, MITOCHONDRIAL"/>
    <property type="match status" value="1"/>
</dbReference>
<dbReference type="EMBL" id="LSSK01000009">
    <property type="protein sequence ID" value="OMH86303.1"/>
    <property type="molecule type" value="Genomic_DNA"/>
</dbReference>
<evidence type="ECO:0000256" key="4">
    <source>
        <dbReference type="ARBA" id="ARBA00022679"/>
    </source>
</evidence>
<dbReference type="EC" id="2.3.1.-" evidence="10"/>
<comment type="similarity">
    <text evidence="3 10">Belongs to the 2-oxoacid dehydrogenase family.</text>
</comment>
<evidence type="ECO:0000256" key="11">
    <source>
        <dbReference type="SAM" id="MobiDB-lite"/>
    </source>
</evidence>
<protein>
    <recommendedName>
        <fullName evidence="10">Dihydrolipoamide acetyltransferase component of pyruvate dehydrogenase complex</fullName>
        <ecNumber evidence="10">2.3.1.-</ecNumber>
    </recommendedName>
</protein>